<organism evidence="6 7">
    <name type="scientific">Allosphingosinicella deserti</name>
    <dbReference type="NCBI Taxonomy" id="2116704"/>
    <lineage>
        <taxon>Bacteria</taxon>
        <taxon>Pseudomonadati</taxon>
        <taxon>Pseudomonadota</taxon>
        <taxon>Alphaproteobacteria</taxon>
        <taxon>Sphingomonadales</taxon>
        <taxon>Sphingomonadaceae</taxon>
        <taxon>Allosphingosinicella</taxon>
    </lineage>
</organism>
<evidence type="ECO:0000256" key="4">
    <source>
        <dbReference type="ARBA" id="ARBA00023163"/>
    </source>
</evidence>
<dbReference type="GO" id="GO:0006351">
    <property type="term" value="P:DNA-templated transcription"/>
    <property type="evidence" value="ECO:0007669"/>
    <property type="project" value="TreeGrafter"/>
</dbReference>
<dbReference type="EMBL" id="PXYI01000006">
    <property type="protein sequence ID" value="PSJ38324.1"/>
    <property type="molecule type" value="Genomic_DNA"/>
</dbReference>
<sequence>MDHSLPSIPSLEALRAVLAAGRTGSFTDAAEALGVTHGAVSRRVAAVEAWLGSAVFERHGRGVRLTPAGQRFTRQVEQALESIERTSERWRPRHGRATLRLSVVPSFAKLWLLPRFPALLRSVPDVRVILSVEHRAVDLDAREADIVVRYGRGDWPGLHVRRLFGETLLPVASPALLQEAGPILGIDDLARCPLIHDSDSSQWRAWLAEVSVPYRPRPDDRRFEDYDIVLAAAESGLGLALLRLPLAQAWLDSGRLVAVSDRARANPLSHFVACRSDERRGAVLDCVDALCRLADGHDPSGPAPSSGAAL</sequence>
<dbReference type="Pfam" id="PF00126">
    <property type="entry name" value="HTH_1"/>
    <property type="match status" value="1"/>
</dbReference>
<evidence type="ECO:0000256" key="1">
    <source>
        <dbReference type="ARBA" id="ARBA00009437"/>
    </source>
</evidence>
<dbReference type="PANTHER" id="PTHR30537:SF79">
    <property type="entry name" value="TRANSCRIPTIONAL REGULATOR-RELATED"/>
    <property type="match status" value="1"/>
</dbReference>
<dbReference type="GO" id="GO:0003700">
    <property type="term" value="F:DNA-binding transcription factor activity"/>
    <property type="evidence" value="ECO:0007669"/>
    <property type="project" value="InterPro"/>
</dbReference>
<keyword evidence="2" id="KW-0805">Transcription regulation</keyword>
<evidence type="ECO:0000313" key="6">
    <source>
        <dbReference type="EMBL" id="PSJ38324.1"/>
    </source>
</evidence>
<evidence type="ECO:0000256" key="2">
    <source>
        <dbReference type="ARBA" id="ARBA00023015"/>
    </source>
</evidence>
<dbReference type="AlphaFoldDB" id="A0A2P7QK35"/>
<evidence type="ECO:0000259" key="5">
    <source>
        <dbReference type="PROSITE" id="PS50931"/>
    </source>
</evidence>
<comment type="caution">
    <text evidence="6">The sequence shown here is derived from an EMBL/GenBank/DDBJ whole genome shotgun (WGS) entry which is preliminary data.</text>
</comment>
<dbReference type="SUPFAM" id="SSF53850">
    <property type="entry name" value="Periplasmic binding protein-like II"/>
    <property type="match status" value="1"/>
</dbReference>
<keyword evidence="3" id="KW-0238">DNA-binding</keyword>
<proteinExistence type="inferred from homology"/>
<dbReference type="FunFam" id="1.10.10.10:FF:000001">
    <property type="entry name" value="LysR family transcriptional regulator"/>
    <property type="match status" value="1"/>
</dbReference>
<dbReference type="InterPro" id="IPR000847">
    <property type="entry name" value="LysR_HTH_N"/>
</dbReference>
<dbReference type="Pfam" id="PF03466">
    <property type="entry name" value="LysR_substrate"/>
    <property type="match status" value="1"/>
</dbReference>
<dbReference type="Proteomes" id="UP000241167">
    <property type="component" value="Unassembled WGS sequence"/>
</dbReference>
<keyword evidence="7" id="KW-1185">Reference proteome</keyword>
<evidence type="ECO:0000313" key="7">
    <source>
        <dbReference type="Proteomes" id="UP000241167"/>
    </source>
</evidence>
<dbReference type="PANTHER" id="PTHR30537">
    <property type="entry name" value="HTH-TYPE TRANSCRIPTIONAL REGULATOR"/>
    <property type="match status" value="1"/>
</dbReference>
<comment type="similarity">
    <text evidence="1">Belongs to the LysR transcriptional regulatory family.</text>
</comment>
<gene>
    <name evidence="6" type="ORF">C7I55_17885</name>
</gene>
<accession>A0A2P7QK35</accession>
<reference evidence="6 7" key="1">
    <citation type="submission" date="2018-03" db="EMBL/GenBank/DDBJ databases">
        <title>The draft genome of Sphingosinicella sp. GL-C-18.</title>
        <authorList>
            <person name="Liu L."/>
            <person name="Li L."/>
            <person name="Liang L."/>
            <person name="Zhang X."/>
            <person name="Wang T."/>
        </authorList>
    </citation>
    <scope>NUCLEOTIDE SEQUENCE [LARGE SCALE GENOMIC DNA]</scope>
    <source>
        <strain evidence="6 7">GL-C-18</strain>
    </source>
</reference>
<evidence type="ECO:0000256" key="3">
    <source>
        <dbReference type="ARBA" id="ARBA00023125"/>
    </source>
</evidence>
<dbReference type="InterPro" id="IPR036388">
    <property type="entry name" value="WH-like_DNA-bd_sf"/>
</dbReference>
<protein>
    <submittedName>
        <fullName evidence="6">LysR family transcriptional regulator</fullName>
    </submittedName>
</protein>
<dbReference type="GO" id="GO:0043565">
    <property type="term" value="F:sequence-specific DNA binding"/>
    <property type="evidence" value="ECO:0007669"/>
    <property type="project" value="TreeGrafter"/>
</dbReference>
<dbReference type="Gene3D" id="1.10.10.10">
    <property type="entry name" value="Winged helix-like DNA-binding domain superfamily/Winged helix DNA-binding domain"/>
    <property type="match status" value="1"/>
</dbReference>
<name>A0A2P7QK35_9SPHN</name>
<dbReference type="InterPro" id="IPR005119">
    <property type="entry name" value="LysR_subst-bd"/>
</dbReference>
<feature type="domain" description="HTH lysR-type" evidence="5">
    <location>
        <begin position="9"/>
        <end position="66"/>
    </location>
</feature>
<dbReference type="InterPro" id="IPR058163">
    <property type="entry name" value="LysR-type_TF_proteobact-type"/>
</dbReference>
<dbReference type="SUPFAM" id="SSF46785">
    <property type="entry name" value="Winged helix' DNA-binding domain"/>
    <property type="match status" value="1"/>
</dbReference>
<dbReference type="Gene3D" id="3.40.190.10">
    <property type="entry name" value="Periplasmic binding protein-like II"/>
    <property type="match status" value="2"/>
</dbReference>
<dbReference type="InterPro" id="IPR036390">
    <property type="entry name" value="WH_DNA-bd_sf"/>
</dbReference>
<dbReference type="PROSITE" id="PS50931">
    <property type="entry name" value="HTH_LYSR"/>
    <property type="match status" value="1"/>
</dbReference>
<keyword evidence="4" id="KW-0804">Transcription</keyword>